<feature type="domain" description="Protein HGH1 N-terminal" evidence="4">
    <location>
        <begin position="2"/>
        <end position="118"/>
    </location>
</feature>
<evidence type="ECO:0000313" key="6">
    <source>
        <dbReference type="Proteomes" id="UP000081671"/>
    </source>
</evidence>
<dbReference type="InterPro" id="IPR007205">
    <property type="entry name" value="Protein_HGH1_N"/>
</dbReference>
<dbReference type="Pfam" id="PF04063">
    <property type="entry name" value="DUF383"/>
    <property type="match status" value="1"/>
</dbReference>
<evidence type="ECO:0000256" key="1">
    <source>
        <dbReference type="ARBA" id="ARBA00006712"/>
    </source>
</evidence>
<evidence type="ECO:0000313" key="7">
    <source>
        <dbReference type="RefSeq" id="XP_012889299.1"/>
    </source>
</evidence>
<dbReference type="RefSeq" id="XP_012889299.1">
    <property type="nucleotide sequence ID" value="XM_013033845.1"/>
</dbReference>
<dbReference type="PANTHER" id="PTHR13387:SF9">
    <property type="entry name" value="PROTEIN HGH1 HOMOLOG"/>
    <property type="match status" value="1"/>
</dbReference>
<keyword evidence="6" id="KW-1185">Reference proteome</keyword>
<dbReference type="GeneID" id="105998986"/>
<accession>A0A1S3GM38</accession>
<protein>
    <recommendedName>
        <fullName evidence="2">Protein HGH1 homolog</fullName>
    </recommendedName>
</protein>
<dbReference type="InParanoid" id="A0A1S3GM38"/>
<dbReference type="STRING" id="10020.ENSDORP00000018668"/>
<gene>
    <name evidence="7" type="primary">Hgh1</name>
</gene>
<dbReference type="OrthoDB" id="338814at2759"/>
<feature type="non-terminal residue" evidence="7">
    <location>
        <position position="1"/>
    </location>
</feature>
<dbReference type="InterPro" id="IPR011989">
    <property type="entry name" value="ARM-like"/>
</dbReference>
<dbReference type="InterPro" id="IPR039717">
    <property type="entry name" value="Hgh1"/>
</dbReference>
<feature type="domain" description="Protein HGH1 C-terminal" evidence="5">
    <location>
        <begin position="123"/>
        <end position="176"/>
    </location>
</feature>
<dbReference type="AlphaFoldDB" id="A0A1S3GM38"/>
<name>A0A1S3GM38_DIPOR</name>
<dbReference type="FunCoup" id="A0A1S3GM38">
    <property type="interactions" value="440"/>
</dbReference>
<evidence type="ECO:0000259" key="5">
    <source>
        <dbReference type="Pfam" id="PF04064"/>
    </source>
</evidence>
<dbReference type="PANTHER" id="PTHR13387">
    <property type="entry name" value="PROTEIN HGH1 HOMOLOG"/>
    <property type="match status" value="1"/>
</dbReference>
<sequence>RAPLHYLGPLLSNLSQQPGARAFLLDPGRCVVQRLLPLTQYSDSSVRRGGVVGTLRNCCFEHRHHEWLLGPEVDILPFLLLPLAGPEDFSEEEMDRLPVDLQYLPPDKQREPDADIRKMLIEAIMLLTATAPGRRQVRDQGAYLILRELHSWEPEPDVQVACEKLIQVLIGDEPESGMENLLEVQVPEDVERRLQQLDQLEQEQKDLRPEPHVEGALPT</sequence>
<feature type="compositionally biased region" description="Basic and acidic residues" evidence="3">
    <location>
        <begin position="202"/>
        <end position="213"/>
    </location>
</feature>
<dbReference type="KEGG" id="dord:105998986"/>
<proteinExistence type="inferred from homology"/>
<evidence type="ECO:0000256" key="3">
    <source>
        <dbReference type="SAM" id="MobiDB-lite"/>
    </source>
</evidence>
<dbReference type="SUPFAM" id="SSF48371">
    <property type="entry name" value="ARM repeat"/>
    <property type="match status" value="1"/>
</dbReference>
<dbReference type="InterPro" id="IPR007206">
    <property type="entry name" value="Protein_HGH1_C"/>
</dbReference>
<comment type="similarity">
    <text evidence="1">Belongs to the HGH1 family.</text>
</comment>
<evidence type="ECO:0000259" key="4">
    <source>
        <dbReference type="Pfam" id="PF04063"/>
    </source>
</evidence>
<reference evidence="7" key="1">
    <citation type="submission" date="2025-08" db="UniProtKB">
        <authorList>
            <consortium name="RefSeq"/>
        </authorList>
    </citation>
    <scope>IDENTIFICATION</scope>
    <source>
        <tissue evidence="7">Kidney</tissue>
    </source>
</reference>
<dbReference type="InterPro" id="IPR016024">
    <property type="entry name" value="ARM-type_fold"/>
</dbReference>
<dbReference type="CTD" id="51236"/>
<dbReference type="Gene3D" id="1.25.10.10">
    <property type="entry name" value="Leucine-rich Repeat Variant"/>
    <property type="match status" value="1"/>
</dbReference>
<feature type="region of interest" description="Disordered" evidence="3">
    <location>
        <begin position="197"/>
        <end position="219"/>
    </location>
</feature>
<evidence type="ECO:0000256" key="2">
    <source>
        <dbReference type="ARBA" id="ARBA00014076"/>
    </source>
</evidence>
<organism evidence="6 7">
    <name type="scientific">Dipodomys ordii</name>
    <name type="common">Ord's kangaroo rat</name>
    <dbReference type="NCBI Taxonomy" id="10020"/>
    <lineage>
        <taxon>Eukaryota</taxon>
        <taxon>Metazoa</taxon>
        <taxon>Chordata</taxon>
        <taxon>Craniata</taxon>
        <taxon>Vertebrata</taxon>
        <taxon>Euteleostomi</taxon>
        <taxon>Mammalia</taxon>
        <taxon>Eutheria</taxon>
        <taxon>Euarchontoglires</taxon>
        <taxon>Glires</taxon>
        <taxon>Rodentia</taxon>
        <taxon>Castorimorpha</taxon>
        <taxon>Heteromyidae</taxon>
        <taxon>Dipodomyinae</taxon>
        <taxon>Dipodomys</taxon>
    </lineage>
</organism>
<dbReference type="Pfam" id="PF04064">
    <property type="entry name" value="DUF384"/>
    <property type="match status" value="1"/>
</dbReference>
<dbReference type="Proteomes" id="UP000081671">
    <property type="component" value="Unplaced"/>
</dbReference>